<dbReference type="EMBL" id="UOEP01000152">
    <property type="protein sequence ID" value="VAW21664.1"/>
    <property type="molecule type" value="Genomic_DNA"/>
</dbReference>
<dbReference type="Pfam" id="PF11751">
    <property type="entry name" value="PorP_SprF"/>
    <property type="match status" value="1"/>
</dbReference>
<evidence type="ECO:0008006" key="2">
    <source>
        <dbReference type="Google" id="ProtNLM"/>
    </source>
</evidence>
<gene>
    <name evidence="1" type="ORF">MNBD_BACTEROID01-2599</name>
</gene>
<sequence>MKKFFSFLFFIIIVNLAAVGQQDPQFTNNMHYKLGVNPGYAGSENALSGIILNRYQWVGFKGAPKTLVFSLEAAKELFGLPGGVGLNIISDELGFEKNILVNLAYAYKMPISIGILGIGLSAGFFNKSINATEGWVTPDDILSGTAGGSASSQGGSTGDAGIPDQEVSQMAFDIGFGLYLKASNYFLGASVTHLNQASIKFSDLASTYLSRHYYLMGGYNIKLPDPLFELRPSFLFKSDVASWQMDLNMNVVYNERFWGGLSYRFQDAVSLLMGAEMINGLKVGYSFDITTSALGRYGYGSHEFFLSYSISLEKNRTRKYKSIRYL</sequence>
<organism evidence="1">
    <name type="scientific">hydrothermal vent metagenome</name>
    <dbReference type="NCBI Taxonomy" id="652676"/>
    <lineage>
        <taxon>unclassified sequences</taxon>
        <taxon>metagenomes</taxon>
        <taxon>ecological metagenomes</taxon>
    </lineage>
</organism>
<accession>A0A3B0UND4</accession>
<reference evidence="1" key="1">
    <citation type="submission" date="2018-06" db="EMBL/GenBank/DDBJ databases">
        <authorList>
            <person name="Zhirakovskaya E."/>
        </authorList>
    </citation>
    <scope>NUCLEOTIDE SEQUENCE</scope>
</reference>
<dbReference type="NCBIfam" id="TIGR03519">
    <property type="entry name" value="T9SS_PorP_fam"/>
    <property type="match status" value="1"/>
</dbReference>
<dbReference type="AlphaFoldDB" id="A0A3B0UND4"/>
<proteinExistence type="predicted"/>
<name>A0A3B0UND4_9ZZZZ</name>
<evidence type="ECO:0000313" key="1">
    <source>
        <dbReference type="EMBL" id="VAW21664.1"/>
    </source>
</evidence>
<protein>
    <recommendedName>
        <fullName evidence="2">Bacteroidetes-specific membrane protein</fullName>
    </recommendedName>
</protein>
<dbReference type="InterPro" id="IPR019861">
    <property type="entry name" value="PorP/SprF_Bacteroidetes"/>
</dbReference>